<evidence type="ECO:0000313" key="1">
    <source>
        <dbReference type="EMBL" id="HJA94751.1"/>
    </source>
</evidence>
<gene>
    <name evidence="1" type="ORF">H9717_16820</name>
</gene>
<organism evidence="1 2">
    <name type="scientific">Candidatus Eisenbergiella merdipullorum</name>
    <dbReference type="NCBI Taxonomy" id="2838553"/>
    <lineage>
        <taxon>Bacteria</taxon>
        <taxon>Bacillati</taxon>
        <taxon>Bacillota</taxon>
        <taxon>Clostridia</taxon>
        <taxon>Lachnospirales</taxon>
        <taxon>Lachnospiraceae</taxon>
        <taxon>Eisenbergiella</taxon>
    </lineage>
</organism>
<accession>A0A9D2I8K7</accession>
<sequence length="382" mass="43961">MIYSVNFLDLTEKINPLAFSKYLKETGWKLFPTKRTYLKIYQYENKDEFFQVIIPFEKRLSDYKEAMYKAVTTVAEMEKKSVEQVMLYLLNPNTDILKIRLERQDIETGNILFDDAIRMYENAKKLLAATALDILHPKKYHQGRTDDAVSHFLSSCRFGQTEIGSYVVSVVCPFAELDEKEGYKQLSIFSEEEECANSLTRKVTSRVMNNIYQIKSHIDEGDLEGLLSKDGEDIISANFYEALTGLNLDLEGTNVEFLAEWSPVVKNKNAVKNKILLSHDYYQPIETAVGKLKEKTNTSTKILGRINKLESAPDVNQRKEGKITVVYLDENEKKRIATIKLEKNDYDRAIEAHEKGLYVEIEGNLTKAKRTTMTCESFNIID</sequence>
<evidence type="ECO:0000313" key="2">
    <source>
        <dbReference type="Proteomes" id="UP000886858"/>
    </source>
</evidence>
<protein>
    <submittedName>
        <fullName evidence="1">Uncharacterized protein</fullName>
    </submittedName>
</protein>
<comment type="caution">
    <text evidence="1">The sequence shown here is derived from an EMBL/GenBank/DDBJ whole genome shotgun (WGS) entry which is preliminary data.</text>
</comment>
<reference evidence="1" key="1">
    <citation type="journal article" date="2021" name="PeerJ">
        <title>Extensive microbial diversity within the chicken gut microbiome revealed by metagenomics and culture.</title>
        <authorList>
            <person name="Gilroy R."/>
            <person name="Ravi A."/>
            <person name="Getino M."/>
            <person name="Pursley I."/>
            <person name="Horton D.L."/>
            <person name="Alikhan N.F."/>
            <person name="Baker D."/>
            <person name="Gharbi K."/>
            <person name="Hall N."/>
            <person name="Watson M."/>
            <person name="Adriaenssens E.M."/>
            <person name="Foster-Nyarko E."/>
            <person name="Jarju S."/>
            <person name="Secka A."/>
            <person name="Antonio M."/>
            <person name="Oren A."/>
            <person name="Chaudhuri R.R."/>
            <person name="La Ragione R."/>
            <person name="Hildebrand F."/>
            <person name="Pallen M.J."/>
        </authorList>
    </citation>
    <scope>NUCLEOTIDE SEQUENCE</scope>
    <source>
        <strain evidence="1">CHK179-7159</strain>
    </source>
</reference>
<reference evidence="1" key="2">
    <citation type="submission" date="2021-04" db="EMBL/GenBank/DDBJ databases">
        <authorList>
            <person name="Gilroy R."/>
        </authorList>
    </citation>
    <scope>NUCLEOTIDE SEQUENCE</scope>
    <source>
        <strain evidence="1">CHK179-7159</strain>
    </source>
</reference>
<dbReference type="Proteomes" id="UP000886858">
    <property type="component" value="Unassembled WGS sequence"/>
</dbReference>
<dbReference type="EMBL" id="DWYY01000199">
    <property type="protein sequence ID" value="HJA94751.1"/>
    <property type="molecule type" value="Genomic_DNA"/>
</dbReference>
<dbReference type="AlphaFoldDB" id="A0A9D2I8K7"/>
<proteinExistence type="predicted"/>
<name>A0A9D2I8K7_9FIRM</name>